<comment type="caution">
    <text evidence="2">The sequence shown here is derived from an EMBL/GenBank/DDBJ whole genome shotgun (WGS) entry which is preliminary data.</text>
</comment>
<feature type="domain" description="Berberine/berberine-like" evidence="1">
    <location>
        <begin position="6"/>
        <end position="38"/>
    </location>
</feature>
<sequence>ADYLDPDFKQAFWGPNYDKLLAIKDKWDPDQLLYGSTNVGGDRWAESEEGRLCR</sequence>
<protein>
    <recommendedName>
        <fullName evidence="1">Berberine/berberine-like domain-containing protein</fullName>
    </recommendedName>
</protein>
<proteinExistence type="predicted"/>
<evidence type="ECO:0000259" key="1">
    <source>
        <dbReference type="Pfam" id="PF08031"/>
    </source>
</evidence>
<dbReference type="Proteomes" id="UP001219525">
    <property type="component" value="Unassembled WGS sequence"/>
</dbReference>
<dbReference type="Gene3D" id="3.30.465.10">
    <property type="match status" value="1"/>
</dbReference>
<dbReference type="InterPro" id="IPR016169">
    <property type="entry name" value="FAD-bd_PCMH_sub2"/>
</dbReference>
<evidence type="ECO:0000313" key="2">
    <source>
        <dbReference type="EMBL" id="KAJ7210077.1"/>
    </source>
</evidence>
<dbReference type="InterPro" id="IPR012951">
    <property type="entry name" value="BBE"/>
</dbReference>
<evidence type="ECO:0000313" key="3">
    <source>
        <dbReference type="Proteomes" id="UP001219525"/>
    </source>
</evidence>
<reference evidence="2" key="1">
    <citation type="submission" date="2023-03" db="EMBL/GenBank/DDBJ databases">
        <title>Massive genome expansion in bonnet fungi (Mycena s.s.) driven by repeated elements and novel gene families across ecological guilds.</title>
        <authorList>
            <consortium name="Lawrence Berkeley National Laboratory"/>
            <person name="Harder C.B."/>
            <person name="Miyauchi S."/>
            <person name="Viragh M."/>
            <person name="Kuo A."/>
            <person name="Thoen E."/>
            <person name="Andreopoulos B."/>
            <person name="Lu D."/>
            <person name="Skrede I."/>
            <person name="Drula E."/>
            <person name="Henrissat B."/>
            <person name="Morin E."/>
            <person name="Kohler A."/>
            <person name="Barry K."/>
            <person name="LaButti K."/>
            <person name="Morin E."/>
            <person name="Salamov A."/>
            <person name="Lipzen A."/>
            <person name="Mereny Z."/>
            <person name="Hegedus B."/>
            <person name="Baldrian P."/>
            <person name="Stursova M."/>
            <person name="Weitz H."/>
            <person name="Taylor A."/>
            <person name="Grigoriev I.V."/>
            <person name="Nagy L.G."/>
            <person name="Martin F."/>
            <person name="Kauserud H."/>
        </authorList>
    </citation>
    <scope>NUCLEOTIDE SEQUENCE</scope>
    <source>
        <strain evidence="2">9144</strain>
    </source>
</reference>
<dbReference type="AlphaFoldDB" id="A0AAD6YD48"/>
<dbReference type="GO" id="GO:0016491">
    <property type="term" value="F:oxidoreductase activity"/>
    <property type="evidence" value="ECO:0007669"/>
    <property type="project" value="InterPro"/>
</dbReference>
<organism evidence="2 3">
    <name type="scientific">Mycena pura</name>
    <dbReference type="NCBI Taxonomy" id="153505"/>
    <lineage>
        <taxon>Eukaryota</taxon>
        <taxon>Fungi</taxon>
        <taxon>Dikarya</taxon>
        <taxon>Basidiomycota</taxon>
        <taxon>Agaricomycotina</taxon>
        <taxon>Agaricomycetes</taxon>
        <taxon>Agaricomycetidae</taxon>
        <taxon>Agaricales</taxon>
        <taxon>Marasmiineae</taxon>
        <taxon>Mycenaceae</taxon>
        <taxon>Mycena</taxon>
    </lineage>
</organism>
<feature type="non-terminal residue" evidence="2">
    <location>
        <position position="1"/>
    </location>
</feature>
<dbReference type="EMBL" id="JARJCW010000029">
    <property type="protein sequence ID" value="KAJ7210077.1"/>
    <property type="molecule type" value="Genomic_DNA"/>
</dbReference>
<dbReference type="Pfam" id="PF08031">
    <property type="entry name" value="BBE"/>
    <property type="match status" value="1"/>
</dbReference>
<feature type="non-terminal residue" evidence="2">
    <location>
        <position position="54"/>
    </location>
</feature>
<keyword evidence="3" id="KW-1185">Reference proteome</keyword>
<gene>
    <name evidence="2" type="ORF">GGX14DRAFT_329570</name>
</gene>
<name>A0AAD6YD48_9AGAR</name>
<dbReference type="GO" id="GO:0050660">
    <property type="term" value="F:flavin adenine dinucleotide binding"/>
    <property type="evidence" value="ECO:0007669"/>
    <property type="project" value="InterPro"/>
</dbReference>
<accession>A0AAD6YD48</accession>